<comment type="caution">
    <text evidence="12">The sequence shown here is derived from an EMBL/GenBank/DDBJ whole genome shotgun (WGS) entry which is preliminary data.</text>
</comment>
<organism evidence="12 13">
    <name type="scientific">Leeia speluncae</name>
    <dbReference type="NCBI Taxonomy" id="2884804"/>
    <lineage>
        <taxon>Bacteria</taxon>
        <taxon>Pseudomonadati</taxon>
        <taxon>Pseudomonadota</taxon>
        <taxon>Betaproteobacteria</taxon>
        <taxon>Neisseriales</taxon>
        <taxon>Leeiaceae</taxon>
        <taxon>Leeia</taxon>
    </lineage>
</organism>
<dbReference type="EMBL" id="JAJBZT010000003">
    <property type="protein sequence ID" value="MCB6183189.1"/>
    <property type="molecule type" value="Genomic_DNA"/>
</dbReference>
<evidence type="ECO:0000256" key="8">
    <source>
        <dbReference type="PROSITE-ProRule" id="PRU00433"/>
    </source>
</evidence>
<keyword evidence="7 9" id="KW-0472">Membrane</keyword>
<feature type="domain" description="Cytochrome c" evidence="11">
    <location>
        <begin position="41"/>
        <end position="133"/>
    </location>
</feature>
<evidence type="ECO:0000256" key="7">
    <source>
        <dbReference type="ARBA" id="ARBA00023136"/>
    </source>
</evidence>
<evidence type="ECO:0000256" key="2">
    <source>
        <dbReference type="ARBA" id="ARBA00022617"/>
    </source>
</evidence>
<evidence type="ECO:0000259" key="11">
    <source>
        <dbReference type="PROSITE" id="PS51007"/>
    </source>
</evidence>
<dbReference type="Gene3D" id="1.10.760.10">
    <property type="entry name" value="Cytochrome c-like domain"/>
    <property type="match status" value="1"/>
</dbReference>
<keyword evidence="6 8" id="KW-0408">Iron</keyword>
<dbReference type="Proteomes" id="UP001165395">
    <property type="component" value="Unassembled WGS sequence"/>
</dbReference>
<evidence type="ECO:0000313" key="12">
    <source>
        <dbReference type="EMBL" id="MCB6183189.1"/>
    </source>
</evidence>
<feature type="signal peptide" evidence="10">
    <location>
        <begin position="1"/>
        <end position="23"/>
    </location>
</feature>
<evidence type="ECO:0000313" key="13">
    <source>
        <dbReference type="Proteomes" id="UP001165395"/>
    </source>
</evidence>
<gene>
    <name evidence="12" type="ORF">LIN78_06500</name>
</gene>
<accession>A0ABS8D4P5</accession>
<keyword evidence="10" id="KW-0732">Signal</keyword>
<protein>
    <submittedName>
        <fullName evidence="12">Cytochrome c1</fullName>
    </submittedName>
</protein>
<dbReference type="InterPro" id="IPR009056">
    <property type="entry name" value="Cyt_c-like_dom"/>
</dbReference>
<keyword evidence="3 9" id="KW-0812">Transmembrane</keyword>
<keyword evidence="2 8" id="KW-0349">Heme</keyword>
<dbReference type="PANTHER" id="PTHR10266:SF3">
    <property type="entry name" value="CYTOCHROME C1, HEME PROTEIN, MITOCHONDRIAL"/>
    <property type="match status" value="1"/>
</dbReference>
<evidence type="ECO:0000256" key="1">
    <source>
        <dbReference type="ARBA" id="ARBA00004370"/>
    </source>
</evidence>
<evidence type="ECO:0000256" key="4">
    <source>
        <dbReference type="ARBA" id="ARBA00022723"/>
    </source>
</evidence>
<dbReference type="InterPro" id="IPR002326">
    <property type="entry name" value="Cyt_c1"/>
</dbReference>
<evidence type="ECO:0000256" key="6">
    <source>
        <dbReference type="ARBA" id="ARBA00023004"/>
    </source>
</evidence>
<evidence type="ECO:0000256" key="5">
    <source>
        <dbReference type="ARBA" id="ARBA00022989"/>
    </source>
</evidence>
<keyword evidence="4 8" id="KW-0479">Metal-binding</keyword>
<evidence type="ECO:0000256" key="9">
    <source>
        <dbReference type="SAM" id="Phobius"/>
    </source>
</evidence>
<dbReference type="Pfam" id="PF02167">
    <property type="entry name" value="Cytochrom_C1"/>
    <property type="match status" value="1"/>
</dbReference>
<dbReference type="PANTHER" id="PTHR10266">
    <property type="entry name" value="CYTOCHROME C1"/>
    <property type="match status" value="1"/>
</dbReference>
<dbReference type="SUPFAM" id="SSF46626">
    <property type="entry name" value="Cytochrome c"/>
    <property type="match status" value="1"/>
</dbReference>
<keyword evidence="13" id="KW-1185">Reference proteome</keyword>
<keyword evidence="5 9" id="KW-1133">Transmembrane helix</keyword>
<proteinExistence type="predicted"/>
<evidence type="ECO:0000256" key="3">
    <source>
        <dbReference type="ARBA" id="ARBA00022692"/>
    </source>
</evidence>
<name>A0ABS8D4P5_9NEIS</name>
<dbReference type="PROSITE" id="PS51007">
    <property type="entry name" value="CYTC"/>
    <property type="match status" value="1"/>
</dbReference>
<dbReference type="RefSeq" id="WP_227179723.1">
    <property type="nucleotide sequence ID" value="NZ_JAJBZT010000003.1"/>
</dbReference>
<comment type="subcellular location">
    <subcellularLocation>
        <location evidence="1">Membrane</location>
    </subcellularLocation>
</comment>
<sequence>MKFKSITKKLLAIACLTPLFAMANEGGPALDKFEVNTRDNVSLQRGAQTFVNYCLSCHSAQAMRFNGLNEIGIPDQQIKDNMLFAGEKVTDQMKVAMNPKDGKGFFGATPPDLSVIARARGADWLYTYLRSFYRDSSRPTGWNNVVFDKVGMPHVLWELQGEQHAVFKAEKNAEGQTVQVLEKLELVKPGLLTSIGKDGKANTADYDQKVGDLVNYLVWMGEPHRNLREQMGYAILFFLGVLLLPFVYFLKRDYWKEVH</sequence>
<evidence type="ECO:0000256" key="10">
    <source>
        <dbReference type="SAM" id="SignalP"/>
    </source>
</evidence>
<dbReference type="InterPro" id="IPR036909">
    <property type="entry name" value="Cyt_c-like_dom_sf"/>
</dbReference>
<feature type="chain" id="PRO_5047292070" evidence="10">
    <location>
        <begin position="24"/>
        <end position="259"/>
    </location>
</feature>
<feature type="transmembrane region" description="Helical" evidence="9">
    <location>
        <begin position="231"/>
        <end position="250"/>
    </location>
</feature>
<reference evidence="12" key="1">
    <citation type="submission" date="2021-10" db="EMBL/GenBank/DDBJ databases">
        <title>The complete genome sequence of Leeia sp. TBRC 13508.</title>
        <authorList>
            <person name="Charoenyingcharoen P."/>
            <person name="Yukphan P."/>
        </authorList>
    </citation>
    <scope>NUCLEOTIDE SEQUENCE</scope>
    <source>
        <strain evidence="12">TBRC 13508</strain>
    </source>
</reference>